<name>A0A1I6SGM4_9BACI</name>
<dbReference type="EMBL" id="FPAI01000009">
    <property type="protein sequence ID" value="SFS76116.1"/>
    <property type="molecule type" value="Genomic_DNA"/>
</dbReference>
<keyword evidence="4" id="KW-1185">Reference proteome</keyword>
<evidence type="ECO:0000313" key="3">
    <source>
        <dbReference type="Proteomes" id="UP000199139"/>
    </source>
</evidence>
<dbReference type="RefSeq" id="WP_089853869.1">
    <property type="nucleotide sequence ID" value="NZ_BJWJ01000008.1"/>
</dbReference>
<reference evidence="2 3" key="1">
    <citation type="submission" date="2016-10" db="EMBL/GenBank/DDBJ databases">
        <authorList>
            <person name="de Groot N.N."/>
        </authorList>
    </citation>
    <scope>NUCLEOTIDE SEQUENCE [LARGE SCALE GENOMIC DNA]</scope>
    <source>
        <strain evidence="2 3">DSM 17074</strain>
    </source>
</reference>
<organism evidence="2 3">
    <name type="scientific">Halolactibacillus miurensis</name>
    <dbReference type="NCBI Taxonomy" id="306541"/>
    <lineage>
        <taxon>Bacteria</taxon>
        <taxon>Bacillati</taxon>
        <taxon>Bacillota</taxon>
        <taxon>Bacilli</taxon>
        <taxon>Bacillales</taxon>
        <taxon>Bacillaceae</taxon>
        <taxon>Halolactibacillus</taxon>
    </lineage>
</organism>
<evidence type="ECO:0000313" key="2">
    <source>
        <dbReference type="EMBL" id="SFS76116.1"/>
    </source>
</evidence>
<accession>A0A1I6SGM4</accession>
<proteinExistence type="predicted"/>
<dbReference type="Proteomes" id="UP000321773">
    <property type="component" value="Unassembled WGS sequence"/>
</dbReference>
<dbReference type="EMBL" id="BJWJ01000008">
    <property type="protein sequence ID" value="GEM04118.1"/>
    <property type="molecule type" value="Genomic_DNA"/>
</dbReference>
<reference evidence="1 4" key="2">
    <citation type="submission" date="2019-07" db="EMBL/GenBank/DDBJ databases">
        <title>Whole genome shotgun sequence of Halolactibacillus miurensis NBRC 100873.</title>
        <authorList>
            <person name="Hosoyama A."/>
            <person name="Uohara A."/>
            <person name="Ohji S."/>
            <person name="Ichikawa N."/>
        </authorList>
    </citation>
    <scope>NUCLEOTIDE SEQUENCE [LARGE SCALE GENOMIC DNA]</scope>
    <source>
        <strain evidence="1 4">NBRC 100873</strain>
    </source>
</reference>
<protein>
    <submittedName>
        <fullName evidence="2">Uncharacterized protein</fullName>
    </submittedName>
</protein>
<dbReference type="AlphaFoldDB" id="A0A1I6SGM4"/>
<dbReference type="Proteomes" id="UP000199139">
    <property type="component" value="Unassembled WGS sequence"/>
</dbReference>
<evidence type="ECO:0000313" key="1">
    <source>
        <dbReference type="EMBL" id="GEM04118.1"/>
    </source>
</evidence>
<evidence type="ECO:0000313" key="4">
    <source>
        <dbReference type="Proteomes" id="UP000321773"/>
    </source>
</evidence>
<sequence>MNTIIEAIQKEVDEISKENVNYVDKDGVSIFKVSLMYEEPESKRYQQKIILTIDNGMSVSYKLFPYETEKHYLSSLSERMESLFNRTM</sequence>
<dbReference type="STRING" id="306541.SAMN05421668_10937"/>
<gene>
    <name evidence="1" type="ORF">HMI01_11060</name>
    <name evidence="2" type="ORF">SAMN05421668_10937</name>
</gene>